<reference evidence="3 4" key="1">
    <citation type="submission" date="2019-07" db="EMBL/GenBank/DDBJ databases">
        <title>Whole genome shotgun sequence of Swaminathania salitolerans NBRC 104436.</title>
        <authorList>
            <person name="Hosoyama A."/>
            <person name="Uohara A."/>
            <person name="Ohji S."/>
            <person name="Ichikawa N."/>
        </authorList>
    </citation>
    <scope>NUCLEOTIDE SEQUENCE [LARGE SCALE GENOMIC DNA]</scope>
    <source>
        <strain evidence="3 4">NBRC 104436</strain>
    </source>
</reference>
<comment type="similarity">
    <text evidence="1">Belongs to the short-chain dehydrogenases/reductases (SDR) family.</text>
</comment>
<dbReference type="Gene3D" id="3.40.50.720">
    <property type="entry name" value="NAD(P)-binding Rossmann-like Domain"/>
    <property type="match status" value="1"/>
</dbReference>
<sequence>MNAQGTDMNAPLAGQTAIVTGATGGLGLETALGLTRQGAHVIVAGRNAEKGRLALEHIRAILPEARLRFEGLDLASLASVARFVERLEHAPVHILVNNAGVMAPGSRFVTKDGYELQFGTNHLGHFALTGRLLPQLVAGEARIVTVASLAAWKGRIPFADLNASDRYRRFERYRQSKLANLLFSLELDRRAKAAGLPLHARAAHPGWSTSAIITNSVSLDRSRSALGHGLACLQDRLGNAVFRLLGQSIAEGARPILHAVLSPSARDGGYYGPDGRGERRGEPTEAKIPPVAMGLPLAGKLWQASERMTGVRYDWEALR</sequence>
<organism evidence="3 4">
    <name type="scientific">Swaminathania salitolerans</name>
    <dbReference type="NCBI Taxonomy" id="182838"/>
    <lineage>
        <taxon>Bacteria</taxon>
        <taxon>Pseudomonadati</taxon>
        <taxon>Pseudomonadota</taxon>
        <taxon>Alphaproteobacteria</taxon>
        <taxon>Acetobacterales</taxon>
        <taxon>Acetobacteraceae</taxon>
        <taxon>Swaminathania</taxon>
    </lineage>
</organism>
<dbReference type="Pfam" id="PF00106">
    <property type="entry name" value="adh_short"/>
    <property type="match status" value="1"/>
</dbReference>
<dbReference type="NCBIfam" id="NF004513">
    <property type="entry name" value="PRK05854.1"/>
    <property type="match status" value="1"/>
</dbReference>
<dbReference type="OrthoDB" id="109589at2"/>
<dbReference type="SUPFAM" id="SSF51735">
    <property type="entry name" value="NAD(P)-binding Rossmann-fold domains"/>
    <property type="match status" value="1"/>
</dbReference>
<dbReference type="RefSeq" id="WP_147093824.1">
    <property type="nucleotide sequence ID" value="NZ_BJVC01000004.1"/>
</dbReference>
<dbReference type="PANTHER" id="PTHR24320">
    <property type="entry name" value="RETINOL DEHYDROGENASE"/>
    <property type="match status" value="1"/>
</dbReference>
<dbReference type="NCBIfam" id="NF004846">
    <property type="entry name" value="PRK06197.1"/>
    <property type="match status" value="1"/>
</dbReference>
<dbReference type="InterPro" id="IPR036291">
    <property type="entry name" value="NAD(P)-bd_dom_sf"/>
</dbReference>
<evidence type="ECO:0000313" key="3">
    <source>
        <dbReference type="EMBL" id="GEL02758.1"/>
    </source>
</evidence>
<name>A0A511BXK8_9PROT</name>
<proteinExistence type="inferred from homology"/>
<protein>
    <submittedName>
        <fullName evidence="3">Dehydrogenase</fullName>
    </submittedName>
</protein>
<dbReference type="AlphaFoldDB" id="A0A511BXK8"/>
<dbReference type="EMBL" id="BJVC01000004">
    <property type="protein sequence ID" value="GEL02758.1"/>
    <property type="molecule type" value="Genomic_DNA"/>
</dbReference>
<evidence type="ECO:0000313" key="4">
    <source>
        <dbReference type="Proteomes" id="UP000321405"/>
    </source>
</evidence>
<evidence type="ECO:0000256" key="2">
    <source>
        <dbReference type="ARBA" id="ARBA00023002"/>
    </source>
</evidence>
<evidence type="ECO:0000256" key="1">
    <source>
        <dbReference type="ARBA" id="ARBA00006484"/>
    </source>
</evidence>
<keyword evidence="4" id="KW-1185">Reference proteome</keyword>
<dbReference type="GO" id="GO:0016491">
    <property type="term" value="F:oxidoreductase activity"/>
    <property type="evidence" value="ECO:0007669"/>
    <property type="project" value="UniProtKB-KW"/>
</dbReference>
<dbReference type="PANTHER" id="PTHR24320:SF148">
    <property type="entry name" value="NAD(P)-BINDING ROSSMANN-FOLD SUPERFAMILY PROTEIN"/>
    <property type="match status" value="1"/>
</dbReference>
<keyword evidence="2" id="KW-0560">Oxidoreductase</keyword>
<gene>
    <name evidence="3" type="ORF">SSA02_19210</name>
</gene>
<comment type="caution">
    <text evidence="3">The sequence shown here is derived from an EMBL/GenBank/DDBJ whole genome shotgun (WGS) entry which is preliminary data.</text>
</comment>
<accession>A0A511BXK8</accession>
<dbReference type="InterPro" id="IPR002347">
    <property type="entry name" value="SDR_fam"/>
</dbReference>
<dbReference type="PRINTS" id="PR00081">
    <property type="entry name" value="GDHRDH"/>
</dbReference>
<dbReference type="Proteomes" id="UP000321405">
    <property type="component" value="Unassembled WGS sequence"/>
</dbReference>